<evidence type="ECO:0000313" key="2">
    <source>
        <dbReference type="Proteomes" id="UP000034085"/>
    </source>
</evidence>
<evidence type="ECO:0000313" key="1">
    <source>
        <dbReference type="EMBL" id="AKE62059.1"/>
    </source>
</evidence>
<name>A0A0F6U056_CITAM</name>
<organism evidence="1 2">
    <name type="scientific">Citrobacter amalonaticus Y19</name>
    <dbReference type="NCBI Taxonomy" id="1261127"/>
    <lineage>
        <taxon>Bacteria</taxon>
        <taxon>Pseudomonadati</taxon>
        <taxon>Pseudomonadota</taxon>
        <taxon>Gammaproteobacteria</taxon>
        <taxon>Enterobacterales</taxon>
        <taxon>Enterobacteriaceae</taxon>
        <taxon>Citrobacter</taxon>
    </lineage>
</organism>
<dbReference type="KEGG" id="cama:F384_26140"/>
<dbReference type="Proteomes" id="UP000034085">
    <property type="component" value="Plasmid"/>
</dbReference>
<dbReference type="EMBL" id="CP011133">
    <property type="protein sequence ID" value="AKE62059.1"/>
    <property type="molecule type" value="Genomic_DNA"/>
</dbReference>
<gene>
    <name evidence="1" type="ORF">F384_26140</name>
</gene>
<proteinExistence type="predicted"/>
<sequence>MPNLYSYDQLDASRQQAARASAAGGELWCARNNVKKQAAASKAAIHRAINDHHRIARLQNTFSLAKDMREKPVSWIEKRILENLCMFNEQGDMYLFTQQNFVSKL</sequence>
<dbReference type="OrthoDB" id="6630380at2"/>
<dbReference type="RefSeq" id="WP_046498696.1">
    <property type="nucleotide sequence ID" value="NZ_CP011133.1"/>
</dbReference>
<geneLocation type="plasmid" evidence="1">
    <name>unnamed</name>
</geneLocation>
<dbReference type="AlphaFoldDB" id="A0A0F6U056"/>
<reference evidence="1 2" key="1">
    <citation type="submission" date="2015-03" db="EMBL/GenBank/DDBJ databases">
        <title>Complete genome sequence of Citrobacter amalonaticus Y19.</title>
        <authorList>
            <person name="Park S."/>
        </authorList>
    </citation>
    <scope>NUCLEOTIDE SEQUENCE [LARGE SCALE GENOMIC DNA]</scope>
    <source>
        <strain evidence="1 2">Y19</strain>
        <plasmid evidence="2">Plasmid</plasmid>
    </source>
</reference>
<keyword evidence="1" id="KW-0614">Plasmid</keyword>
<protein>
    <submittedName>
        <fullName evidence="1">Uncharacterized protein</fullName>
    </submittedName>
</protein>
<accession>A0A0F6U056</accession>
<dbReference type="PATRIC" id="fig|1261127.3.peg.5418"/>
<dbReference type="HOGENOM" id="CLU_142150_0_0_6"/>